<feature type="signal peptide" evidence="1">
    <location>
        <begin position="1"/>
        <end position="26"/>
    </location>
</feature>
<dbReference type="InterPro" id="IPR007487">
    <property type="entry name" value="ABC_transpt-TYRBP-like"/>
</dbReference>
<reference evidence="2 3" key="1">
    <citation type="submission" date="2020-03" db="EMBL/GenBank/DDBJ databases">
        <title>Roseomonas selenitidurans sp. nov. isolated from soil.</title>
        <authorList>
            <person name="Liu H."/>
        </authorList>
    </citation>
    <scope>NUCLEOTIDE SEQUENCE [LARGE SCALE GENOMIC DNA]</scope>
    <source>
        <strain evidence="2 3">JCM 15073</strain>
    </source>
</reference>
<keyword evidence="3" id="KW-1185">Reference proteome</keyword>
<dbReference type="PROSITE" id="PS51318">
    <property type="entry name" value="TAT"/>
    <property type="match status" value="1"/>
</dbReference>
<dbReference type="PANTHER" id="PTHR35271">
    <property type="entry name" value="ABC TRANSPORTER, SUBSTRATE-BINDING LIPOPROTEIN-RELATED"/>
    <property type="match status" value="1"/>
</dbReference>
<sequence>MLHRRHLLAASVLAAPALLLAAPATAQQRPFRIMMLLFRGWEEACDGFRDHFAARRIPVELIVRDIAQDLRRVPDLVAEVREVKPDLVYVWGTSLAIAALGPWDAPDPVRHISGVPVVFNIVTDPVGNRIVRSRAEPGRAVTGTEYIAPVEVQMRAMARYRAFRRVATTFNPNERNSLSVVAQMRALLGDGVVELPVALDAARKPMPESIPDVVAQARRAGAEWLYIPPDTFLNDHRAVLTRAALDEGLPCFSASERFVQFAEGLAGLVSRYYSVGAFTGFKAEQILRGGRAPETIPVETLTRLSFLIRMESARRLQIFPPVGLLRVAETV</sequence>
<comment type="caution">
    <text evidence="2">The sequence shown here is derived from an EMBL/GenBank/DDBJ whole genome shotgun (WGS) entry which is preliminary data.</text>
</comment>
<dbReference type="RefSeq" id="WP_168046950.1">
    <property type="nucleotide sequence ID" value="NZ_JAATJR010000001.1"/>
</dbReference>
<dbReference type="Gene3D" id="3.40.50.2300">
    <property type="match status" value="2"/>
</dbReference>
<dbReference type="CDD" id="cd06325">
    <property type="entry name" value="PBP1_ABC_unchar_transporter"/>
    <property type="match status" value="1"/>
</dbReference>
<dbReference type="Pfam" id="PF04392">
    <property type="entry name" value="ABC_sub_bind"/>
    <property type="match status" value="1"/>
</dbReference>
<keyword evidence="1" id="KW-0732">Signal</keyword>
<evidence type="ECO:0000313" key="3">
    <source>
        <dbReference type="Proteomes" id="UP000765160"/>
    </source>
</evidence>
<proteinExistence type="predicted"/>
<gene>
    <name evidence="2" type="ORF">HB662_02935</name>
</gene>
<protein>
    <submittedName>
        <fullName evidence="2">ABC transporter substrate-binding protein</fullName>
    </submittedName>
</protein>
<evidence type="ECO:0000256" key="1">
    <source>
        <dbReference type="SAM" id="SignalP"/>
    </source>
</evidence>
<evidence type="ECO:0000313" key="2">
    <source>
        <dbReference type="EMBL" id="NKE43716.1"/>
    </source>
</evidence>
<dbReference type="EMBL" id="JAAVTX010000001">
    <property type="protein sequence ID" value="NKE43716.1"/>
    <property type="molecule type" value="Genomic_DNA"/>
</dbReference>
<feature type="chain" id="PRO_5046639386" evidence="1">
    <location>
        <begin position="27"/>
        <end position="331"/>
    </location>
</feature>
<dbReference type="InterPro" id="IPR006311">
    <property type="entry name" value="TAT_signal"/>
</dbReference>
<organism evidence="2 3">
    <name type="scientific">Falsiroseomonas frigidaquae</name>
    <dbReference type="NCBI Taxonomy" id="487318"/>
    <lineage>
        <taxon>Bacteria</taxon>
        <taxon>Pseudomonadati</taxon>
        <taxon>Pseudomonadota</taxon>
        <taxon>Alphaproteobacteria</taxon>
        <taxon>Acetobacterales</taxon>
        <taxon>Roseomonadaceae</taxon>
        <taxon>Falsiroseomonas</taxon>
    </lineage>
</organism>
<dbReference type="PANTHER" id="PTHR35271:SF1">
    <property type="entry name" value="ABC TRANSPORTER, SUBSTRATE-BINDING LIPOPROTEIN"/>
    <property type="match status" value="1"/>
</dbReference>
<dbReference type="Proteomes" id="UP000765160">
    <property type="component" value="Unassembled WGS sequence"/>
</dbReference>
<name>A0ABX1ESV7_9PROT</name>
<accession>A0ABX1ESV7</accession>